<organism evidence="1 2">
    <name type="scientific">Stecheria intestinalis</name>
    <dbReference type="NCBI Taxonomy" id="2606630"/>
    <lineage>
        <taxon>Bacteria</taxon>
        <taxon>Bacillati</taxon>
        <taxon>Bacillota</taxon>
        <taxon>Erysipelotrichia</taxon>
        <taxon>Erysipelotrichales</taxon>
        <taxon>Erysipelotrichaceae</taxon>
        <taxon>Stecheria</taxon>
    </lineage>
</organism>
<dbReference type="SUPFAM" id="SSF53795">
    <property type="entry name" value="PEP carboxykinase-like"/>
    <property type="match status" value="1"/>
</dbReference>
<evidence type="ECO:0008006" key="3">
    <source>
        <dbReference type="Google" id="ProtNLM"/>
    </source>
</evidence>
<proteinExistence type="predicted"/>
<keyword evidence="2" id="KW-1185">Reference proteome</keyword>
<gene>
    <name evidence="1" type="ORF">FYJ51_07460</name>
</gene>
<dbReference type="Proteomes" id="UP000461880">
    <property type="component" value="Unassembled WGS sequence"/>
</dbReference>
<reference evidence="1 2" key="1">
    <citation type="submission" date="2019-08" db="EMBL/GenBank/DDBJ databases">
        <title>In-depth cultivation of the pig gut microbiome towards novel bacterial diversity and tailored functional studies.</title>
        <authorList>
            <person name="Wylensek D."/>
            <person name="Hitch T.C.A."/>
            <person name="Clavel T."/>
        </authorList>
    </citation>
    <scope>NUCLEOTIDE SEQUENCE [LARGE SCALE GENOMIC DNA]</scope>
    <source>
        <strain evidence="1 2">Oil+RF-744-GAM-WT-6</strain>
    </source>
</reference>
<name>A0A7X2TFK9_9FIRM</name>
<dbReference type="EMBL" id="VUMN01000015">
    <property type="protein sequence ID" value="MSS58742.1"/>
    <property type="molecule type" value="Genomic_DNA"/>
</dbReference>
<dbReference type="InterPro" id="IPR027417">
    <property type="entry name" value="P-loop_NTPase"/>
</dbReference>
<dbReference type="AlphaFoldDB" id="A0A7X2TFK9"/>
<dbReference type="Gene3D" id="3.40.50.300">
    <property type="entry name" value="P-loop containing nucleotide triphosphate hydrolases"/>
    <property type="match status" value="1"/>
</dbReference>
<dbReference type="RefSeq" id="WP_105303369.1">
    <property type="nucleotide sequence ID" value="NZ_JAQXPC010000099.1"/>
</dbReference>
<sequence length="577" mass="66015">MREAYYFHEDTVILNYSKQYFRTPHELLSSEGFRSFLSSFLPVLKKEHYDLYCWLVASKLTEKDLEDEIVLVMKYLMVVDINEIHDYLITNREKFLQVIEEAYNYWRKLQRVSVLYTHNEEGYQIQNFLEADSRINDLCLNVYRTAEEKVQGGKNKVYRQLHAGTNASLLLQYYPDHLPEEYDKLRSIAFVNETMIRTPLILHPRSNKRTNTFTEVSYNPIEDFRDPDAKDDWICYPAKIGELLVFAYFHRNYISSAVAMANLFELAAPEEAAVRKPDCIELFGVEDGTKDTVFYHDQKNDIWVGKVSAAKEIDYFGYTKKSLLTLHNLAMIQRGWLPIHGAMVNIYLKDGTKKGLLFMGDSGAGKSETLEALSALADDLIDHQETVFDDMGTVHIDENGEIRAQGTEIGAFVRLDDLDKGTAYKDMDRSIFFNPEKPNARVVLPAAPYYVVTTNQKVDCFLYANNYTDKRGMHLFSSAEEAEPVFLEGKRFALGTTQEKGLSTTFFANPFGPMQKQEETKKLIDKIFAKLFEKGIPVGEVYTCLGLPNKGDHGITKAAQALMDFAILGKTGSKTED</sequence>
<evidence type="ECO:0000313" key="1">
    <source>
        <dbReference type="EMBL" id="MSS58742.1"/>
    </source>
</evidence>
<evidence type="ECO:0000313" key="2">
    <source>
        <dbReference type="Proteomes" id="UP000461880"/>
    </source>
</evidence>
<protein>
    <recommendedName>
        <fullName evidence="3">Phosphoenolpyruvate carboxykinase (ATP)</fullName>
    </recommendedName>
</protein>
<comment type="caution">
    <text evidence="1">The sequence shown here is derived from an EMBL/GenBank/DDBJ whole genome shotgun (WGS) entry which is preliminary data.</text>
</comment>
<accession>A0A7X2TFK9</accession>